<protein>
    <recommendedName>
        <fullName evidence="4">N-acetyltransferase domain-containing protein</fullName>
    </recommendedName>
</protein>
<feature type="compositionally biased region" description="Basic and acidic residues" evidence="1">
    <location>
        <begin position="130"/>
        <end position="140"/>
    </location>
</feature>
<dbReference type="SUPFAM" id="SSF55729">
    <property type="entry name" value="Acyl-CoA N-acyltransferases (Nat)"/>
    <property type="match status" value="1"/>
</dbReference>
<evidence type="ECO:0000313" key="2">
    <source>
        <dbReference type="EMBL" id="AXB43258.1"/>
    </source>
</evidence>
<sequence length="140" mass="14822">MPPKIELLWPTRADTQLRTQIHRVVHDVAEAGGAIGYPSPPSAAETDAWLEGLLLTVRSGNAAFVVALADHRAEAIGLWRRRPDTAFAHSADIEKVMAPPDARGLGLGRLVVSSLIESAGNAADPSPADQAHHPVEATSK</sequence>
<organism evidence="2 3">
    <name type="scientific">Amycolatopsis albispora</name>
    <dbReference type="NCBI Taxonomy" id="1804986"/>
    <lineage>
        <taxon>Bacteria</taxon>
        <taxon>Bacillati</taxon>
        <taxon>Actinomycetota</taxon>
        <taxon>Actinomycetes</taxon>
        <taxon>Pseudonocardiales</taxon>
        <taxon>Pseudonocardiaceae</taxon>
        <taxon>Amycolatopsis</taxon>
    </lineage>
</organism>
<dbReference type="OrthoDB" id="9803907at2"/>
<dbReference type="KEGG" id="aab:A4R43_12425"/>
<gene>
    <name evidence="2" type="ORF">A4R43_12425</name>
</gene>
<dbReference type="InterPro" id="IPR016181">
    <property type="entry name" value="Acyl_CoA_acyltransferase"/>
</dbReference>
<dbReference type="AlphaFoldDB" id="A0A344L5D4"/>
<proteinExistence type="predicted"/>
<keyword evidence="3" id="KW-1185">Reference proteome</keyword>
<evidence type="ECO:0000313" key="3">
    <source>
        <dbReference type="Proteomes" id="UP000250434"/>
    </source>
</evidence>
<accession>A0A344L5D4</accession>
<dbReference type="EMBL" id="CP015163">
    <property type="protein sequence ID" value="AXB43258.1"/>
    <property type="molecule type" value="Genomic_DNA"/>
</dbReference>
<feature type="region of interest" description="Disordered" evidence="1">
    <location>
        <begin position="120"/>
        <end position="140"/>
    </location>
</feature>
<name>A0A344L5D4_9PSEU</name>
<evidence type="ECO:0000256" key="1">
    <source>
        <dbReference type="SAM" id="MobiDB-lite"/>
    </source>
</evidence>
<dbReference type="RefSeq" id="WP_113692499.1">
    <property type="nucleotide sequence ID" value="NZ_CP015163.1"/>
</dbReference>
<evidence type="ECO:0008006" key="4">
    <source>
        <dbReference type="Google" id="ProtNLM"/>
    </source>
</evidence>
<reference evidence="2 3" key="1">
    <citation type="submission" date="2016-04" db="EMBL/GenBank/DDBJ databases">
        <title>Complete genome sequence and analysis of deep-sea sediment isolate, Amycolatopsis sp. WP1.</title>
        <authorList>
            <person name="Wang H."/>
            <person name="Chen S."/>
            <person name="Wu Q."/>
        </authorList>
    </citation>
    <scope>NUCLEOTIDE SEQUENCE [LARGE SCALE GENOMIC DNA]</scope>
    <source>
        <strain evidence="2 3">WP1</strain>
    </source>
</reference>
<dbReference type="Gene3D" id="3.40.630.30">
    <property type="match status" value="1"/>
</dbReference>
<dbReference type="Proteomes" id="UP000250434">
    <property type="component" value="Chromosome"/>
</dbReference>